<feature type="signal peptide" evidence="1">
    <location>
        <begin position="1"/>
        <end position="22"/>
    </location>
</feature>
<dbReference type="PANTHER" id="PTHR41339:SF1">
    <property type="entry name" value="SECRETED PROTEIN"/>
    <property type="match status" value="1"/>
</dbReference>
<organism evidence="2 3">
    <name type="scientific">Tsuneonella litorea</name>
    <dbReference type="NCBI Taxonomy" id="2976475"/>
    <lineage>
        <taxon>Bacteria</taxon>
        <taxon>Pseudomonadati</taxon>
        <taxon>Pseudomonadota</taxon>
        <taxon>Alphaproteobacteria</taxon>
        <taxon>Sphingomonadales</taxon>
        <taxon>Erythrobacteraceae</taxon>
        <taxon>Tsuneonella</taxon>
    </lineage>
</organism>
<gene>
    <name evidence="2" type="ORF">N0B51_10980</name>
</gene>
<dbReference type="EMBL" id="JAOAMV010000005">
    <property type="protein sequence ID" value="MCT2559502.1"/>
    <property type="molecule type" value="Genomic_DNA"/>
</dbReference>
<dbReference type="AlphaFoldDB" id="A0A9X3ANB7"/>
<name>A0A9X3ANB7_9SPHN</name>
<dbReference type="RefSeq" id="WP_259962403.1">
    <property type="nucleotide sequence ID" value="NZ_JAOAMV010000005.1"/>
</dbReference>
<evidence type="ECO:0008006" key="4">
    <source>
        <dbReference type="Google" id="ProtNLM"/>
    </source>
</evidence>
<sequence>MTTTFKRILALGASLATLSACGADDIASPGTGVDITINNPAPAPTPTPTGTPTVVAAGACPTLTNDGSVTLTDRGTISGPTGSYRICELPSLIAKTVTLPKITGLLYAMNGRVDVGCDGGFSAPTTGAPHASTTVGCGTLTADTNVTLNIDAGVILYARTGQSWLAVNRGNKINAVGTASAPIIFTSQDNVAGLNTDNSIGQWGGVVLLGRGKVTDCVLGSVAAGTCERDTEGAVNKAYFGGNDDSYNAGRMSYVQIRYSGFVLSADKELQALTGEAIGTGTQLDHIQSHNSSDDGSEWFGGAPKMKYYISTGADDDSLDVDTGARMSVQYALLIQRPGEGDALMEIDSNGNESNTPRTDLKVVNFTAIQPLASNQNNSTGDKASTLFRGNSDTTLYNGMIISPNNECIRMTSNTDAANRATLTAKSVVLQCSGTGDAKYIGDGSGSAPFTAAQVRGFITGDASNNESFVNTLTMTFVNGANENAVNPTDPGSLATGSVIAAGFFTASPTPYRIGAAWAGNTAWYAGWTCNSSFANLSGGSACTSLPTT</sequence>
<evidence type="ECO:0000256" key="1">
    <source>
        <dbReference type="SAM" id="SignalP"/>
    </source>
</evidence>
<feature type="chain" id="PRO_5040957471" description="Secreted protein" evidence="1">
    <location>
        <begin position="23"/>
        <end position="549"/>
    </location>
</feature>
<dbReference type="PROSITE" id="PS51257">
    <property type="entry name" value="PROKAR_LIPOPROTEIN"/>
    <property type="match status" value="1"/>
</dbReference>
<dbReference type="PANTHER" id="PTHR41339">
    <property type="entry name" value="LIPL48"/>
    <property type="match status" value="1"/>
</dbReference>
<protein>
    <recommendedName>
        <fullName evidence="4">Secreted protein</fullName>
    </recommendedName>
</protein>
<keyword evidence="3" id="KW-1185">Reference proteome</keyword>
<evidence type="ECO:0000313" key="2">
    <source>
        <dbReference type="EMBL" id="MCT2559502.1"/>
    </source>
</evidence>
<evidence type="ECO:0000313" key="3">
    <source>
        <dbReference type="Proteomes" id="UP001142648"/>
    </source>
</evidence>
<accession>A0A9X3ANB7</accession>
<dbReference type="Proteomes" id="UP001142648">
    <property type="component" value="Unassembled WGS sequence"/>
</dbReference>
<keyword evidence="1" id="KW-0732">Signal</keyword>
<proteinExistence type="predicted"/>
<comment type="caution">
    <text evidence="2">The sequence shown here is derived from an EMBL/GenBank/DDBJ whole genome shotgun (WGS) entry which is preliminary data.</text>
</comment>
<reference evidence="2" key="1">
    <citation type="submission" date="2022-09" db="EMBL/GenBank/DDBJ databases">
        <title>The genome sequence of Tsuneonella sp. YG55.</title>
        <authorList>
            <person name="Liu Y."/>
        </authorList>
    </citation>
    <scope>NUCLEOTIDE SEQUENCE</scope>
    <source>
        <strain evidence="2">YG55</strain>
    </source>
</reference>